<protein>
    <submittedName>
        <fullName evidence="2">Uncharacterized protein</fullName>
    </submittedName>
</protein>
<dbReference type="EMBL" id="JAVDQK010000005">
    <property type="protein sequence ID" value="MDR6218731.1"/>
    <property type="molecule type" value="Genomic_DNA"/>
</dbReference>
<dbReference type="Proteomes" id="UP001185331">
    <property type="component" value="Unassembled WGS sequence"/>
</dbReference>
<evidence type="ECO:0000256" key="1">
    <source>
        <dbReference type="SAM" id="SignalP"/>
    </source>
</evidence>
<dbReference type="AlphaFoldDB" id="A0AAE3XCW8"/>
<dbReference type="RefSeq" id="WP_309853271.1">
    <property type="nucleotide sequence ID" value="NZ_JAVDQJ010000004.1"/>
</dbReference>
<accession>A0AAE3XCW8</accession>
<feature type="chain" id="PRO_5042163804" evidence="1">
    <location>
        <begin position="23"/>
        <end position="168"/>
    </location>
</feature>
<gene>
    <name evidence="2" type="ORF">J2Y00_002328</name>
</gene>
<name>A0AAE3XCW8_9DEIO</name>
<keyword evidence="1" id="KW-0732">Signal</keyword>
<comment type="caution">
    <text evidence="2">The sequence shown here is derived from an EMBL/GenBank/DDBJ whole genome shotgun (WGS) entry which is preliminary data.</text>
</comment>
<evidence type="ECO:0000313" key="2">
    <source>
        <dbReference type="EMBL" id="MDR6218731.1"/>
    </source>
</evidence>
<evidence type="ECO:0000313" key="3">
    <source>
        <dbReference type="Proteomes" id="UP001185331"/>
    </source>
</evidence>
<organism evidence="2 3">
    <name type="scientific">Deinococcus soli</name>
    <name type="common">ex Cha et al. 2016</name>
    <dbReference type="NCBI Taxonomy" id="1309411"/>
    <lineage>
        <taxon>Bacteria</taxon>
        <taxon>Thermotogati</taxon>
        <taxon>Deinococcota</taxon>
        <taxon>Deinococci</taxon>
        <taxon>Deinococcales</taxon>
        <taxon>Deinococcaceae</taxon>
        <taxon>Deinococcus</taxon>
    </lineage>
</organism>
<feature type="signal peptide" evidence="1">
    <location>
        <begin position="1"/>
        <end position="22"/>
    </location>
</feature>
<sequence>MPRLPLLITALSALTFATTASAEVRFGLQGARSSDFGTPFLSGGAHVSFTDTLPWTLLGSRTARTTLEANVTGGPLGPNLLVDHALLWPQASGLYYGAGFGSGVALPGAELAQNVPYPMVVLLTPGALVNVHGVVGVTFSGVSTEALVRWRPVSDGVTAGVRVSFPLK</sequence>
<reference evidence="2" key="1">
    <citation type="submission" date="2023-07" db="EMBL/GenBank/DDBJ databases">
        <title>Sorghum-associated microbial communities from plants grown in Nebraska, USA.</title>
        <authorList>
            <person name="Schachtman D."/>
        </authorList>
    </citation>
    <scope>NUCLEOTIDE SEQUENCE</scope>
    <source>
        <strain evidence="2">BE330</strain>
    </source>
</reference>
<proteinExistence type="predicted"/>